<organism evidence="2 3">
    <name type="scientific">Cohnella candidum</name>
    <dbReference type="NCBI Taxonomy" id="2674991"/>
    <lineage>
        <taxon>Bacteria</taxon>
        <taxon>Bacillati</taxon>
        <taxon>Bacillota</taxon>
        <taxon>Bacilli</taxon>
        <taxon>Bacillales</taxon>
        <taxon>Paenibacillaceae</taxon>
        <taxon>Cohnella</taxon>
    </lineage>
</organism>
<sequence length="419" mass="45101">MKNPKEGRFMSCRRPSTSKAPHKKADKQNRRSFAVNRRPSPAAQARGQLFVWRPSRRNCGSRRFGAYSGEHDISADAETVQMDQMIGKIGDVPLVGVTRAGLVENVHRGRICVVSADGGKVIEAHGDVEAKTYVRSTAKPLQAIASLLGGVDRACGWEDRHLAMMAASQRGYPEQMEALGEMLSSSGVPEEALAFHPYKPTASGPRDEWAKEGGKPRKLYHTCAGKHLGMLAWCRLNGWPLAGYTEPDHPSQQEITRRVLAWTGTDESDSAIGRDGCGLPVAAIPMSRIALGYARLACPDAAPDPDAAQAASRVAAAMNRYPDLVEGPGRLASLLLRDPNVVAKSGAQGLFAIGLRRERLGIAIHVSDGTEAAWPYIVMSLLERYGGVEEATMSALTSRFPAALMNDAGAIAGTWKPLV</sequence>
<dbReference type="InterPro" id="IPR010349">
    <property type="entry name" value="Asparaginase_II"/>
</dbReference>
<gene>
    <name evidence="2" type="ORF">EAV92_00705</name>
</gene>
<evidence type="ECO:0000256" key="1">
    <source>
        <dbReference type="SAM" id="MobiDB-lite"/>
    </source>
</evidence>
<accession>A0A3G3JSR1</accession>
<dbReference type="AlphaFoldDB" id="A0A3G3JSR1"/>
<reference evidence="2 3" key="1">
    <citation type="submission" date="2018-10" db="EMBL/GenBank/DDBJ databases">
        <title>Genome Sequence of Cohnella sp.</title>
        <authorList>
            <person name="Srinivasan S."/>
            <person name="Kim M.K."/>
        </authorList>
    </citation>
    <scope>NUCLEOTIDE SEQUENCE [LARGE SCALE GENOMIC DNA]</scope>
    <source>
        <strain evidence="2 3">18JY8-7</strain>
    </source>
</reference>
<dbReference type="KEGG" id="coh:EAV92_00705"/>
<protein>
    <submittedName>
        <fullName evidence="2">Asparaginase</fullName>
    </submittedName>
</protein>
<dbReference type="Pfam" id="PF06089">
    <property type="entry name" value="Asparaginase_II"/>
    <property type="match status" value="1"/>
</dbReference>
<name>A0A3G3JSR1_9BACL</name>
<proteinExistence type="predicted"/>
<evidence type="ECO:0000313" key="2">
    <source>
        <dbReference type="EMBL" id="AYQ71253.1"/>
    </source>
</evidence>
<dbReference type="Proteomes" id="UP000269097">
    <property type="component" value="Chromosome"/>
</dbReference>
<dbReference type="PANTHER" id="PTHR42110">
    <property type="entry name" value="L-ASPARAGINASE, PUTATIVE (AFU_ORTHOLOGUE AFUA_3G11890)-RELATED"/>
    <property type="match status" value="1"/>
</dbReference>
<keyword evidence="3" id="KW-1185">Reference proteome</keyword>
<evidence type="ECO:0000313" key="3">
    <source>
        <dbReference type="Proteomes" id="UP000269097"/>
    </source>
</evidence>
<feature type="region of interest" description="Disordered" evidence="1">
    <location>
        <begin position="1"/>
        <end position="44"/>
    </location>
</feature>
<dbReference type="PANTHER" id="PTHR42110:SF1">
    <property type="entry name" value="L-ASPARAGINASE, PUTATIVE (AFU_ORTHOLOGUE AFUA_3G11890)-RELATED"/>
    <property type="match status" value="1"/>
</dbReference>
<dbReference type="EMBL" id="CP033433">
    <property type="protein sequence ID" value="AYQ71253.1"/>
    <property type="molecule type" value="Genomic_DNA"/>
</dbReference>